<feature type="compositionally biased region" description="Basic and acidic residues" evidence="2">
    <location>
        <begin position="2854"/>
        <end position="2865"/>
    </location>
</feature>
<dbReference type="Proteomes" id="UP001281761">
    <property type="component" value="Unassembled WGS sequence"/>
</dbReference>
<feature type="region of interest" description="Disordered" evidence="2">
    <location>
        <begin position="2854"/>
        <end position="2878"/>
    </location>
</feature>
<sequence length="3192" mass="363067">MATLEAVRVVVDPTQSRLTVSSGTRQDRDNSLVYHIISPLVSAMWLPQRLSRLCSFVTPAPRTVFDSLLILQDHLVDQLQTNIPFLSRALKLYSDENTEGDAFTADSVVSTLLALLPPAAQRVLRQLLPDLPQSTEQASVVGDTSVDIQRFMLERLPDVVLTVYSLFSFLNHPTDPNHVSHRISTYIRNLFPSLSTIPILFRTCLDCIDHFVATLADNQSILTNGAQVLFEMVRSILDVFQTMMNAHELLTFLYILSTVCVSILLKRPLNFEHILKSMQNAPLDSILFLSSVFHSPIHQRLGKKDYLWQNDNILTRQTMESERLLPNPHPLEMWLFGYAKKITRLLEKSNICIVSDPDMQLDQMYSGISSFIDSQTVRLKVTQTKGEFISQLKDIIKKAISSPLTTVVLFNVTDLLQLTQQYGLASIYLSTTSSDETHSTNESSSTPTIGNVQHEKEYGHEFDYMNNIDGQRMSLLLSQEATNDPNEILSAQFASQLLRALTQARYGILYLFSESELESLADEAVLQGKIQARSVNWFVGEVRRKIKYIFEVTVCDANQHPTSYLYLEDRFRLRKVYVNDEDFGQEIQDSLNRRVKIKRRPIVLLGLDYMDWVINAFHMFRLQNYPLYQLEEPIRTVIPSGSCKQMIIKEQKAREDTPNFINFDESVKKGTNDGLLHILEKRRQDRMNKDKTMSRISRVFILDERVFTADQEPAIPVLLIPGISNFDTTTIPPLPLTSKGAFIHFLLSVSRTVRQPTRPRQIPVPPLLVSKRLSPIVTFPKPEGSVKMGPPRSLTRIGTAVVGGRRRPGNARNQKASVISGIPSRATLSHDKGSLSSIHHDRSTFTHITNKGMSSYELTRSKTSLSHDQSLSSVPRDRSPPPDLIGASSLELTIFSALIKQINQQNNPELTIDTADLTTFTLHIWKQLFHSSTIANKETTIFYAVMVSMHASVKQDYGLLTYANATSEWFTHRVVRFTSLQILKFAHMFARTYSRRITFLEQLKESQENLIKLFTAREQGRVISQPITSEMQGWNVRNFGKLFETVRKVRADMNELSLKKEDLKQRTKNLETTKRELHKDRMSITRKLNVQDTTLSEIKHKFSPSRMSNFLTGKKNNLGNNLIHEVLCLLTNQPLPRMSLLEITLTHINNGVGISGLIRQSSTLTRKLPPPIRNNGMTSLFQTISNFTAVTVTAEQIEFLEPYHELIRSDWADNALLGQNSLFEQFYHGSIADYHVRHHVAPHFKKLITLQSQFEKEMKSLHRAIVEADDLRAMILANLHDLNNTLDYVTHINHPNPQKCITPEPLEAKPENLPSREPQKSGLTQETLYNALHRIRQNIVHCRGDCMLTAAFIIFNGSIPVSDWDCQMTKWMRLLDIAGIPYTPVPHVSLPVDESGPNYATEPYEVHIHPEERVLNTNKDLLALDSTLSLSQFDLLHSLSYSNIRPTLRTVFAVLNGPSTALLGQANGLPPNELSLMGASIIRYVSDVPIMLLDWSGIMLQWLVSFYRQFGNVILTSVLSVTFFDDVIESLVRGYPLFVEYEDIHPSVDQVRCENIQNCIEVLLDCALSGHLNGVDICGRRILPQTRLRFFLCVKSATALMPPTFITNRPIEHEFVVVNCNPLCSSSLFTNWFKYGLLGPMLLPEQILVRKAAWGRIYHSYQTIASEFAQFHSNIDLGKSGIVALHAHFRSIKGLADNLHQLIQREVDVIENNDRILSHLDMFCIYIHKVHQISQSTVAVPLVHFVSYCTPKFISSRPLVESGIPSSSIFSVMVFECVRRAMMLKLYDRSLQQTKDVITQLLDGEVPEDILLPNDSGTTINYIHFNTDEIIEILNDLRDKEYPLAHINFILVTACGFLLKRILSGLKETVYTSSRKSFTRFQGKSIQIGVGLNTIGLIEPYLVPTLESRTPSTGIVEAYRHEIDLSFTEKDRYIATHFPLNTLCLDSPVTRRYIHTEDHLRLVDFCQELLSPRFLFTQPKTLAPRHLPGRLQTARARHSSTTSFFAMFDQRVSQSAATLEPIHEIPQDGLSGTEVEMLLLDEIMAIWDIPHTSLLDSFRENPIDWNDWILSDQPEQTPFPFSEEYDPYPLMWYAIITHLVPHRAAAAFYEFTRRIVVFTVEDVHIVEEDIAVAIDTSCQSIASFLHTNTHLFDIDPYIGRLENAIIHQATYSLQRKTLDVPRLFIVSMPVGEMHRHVNLSSILSEDRPIPLQMLYGRTPLTEMTFEELGKLSTVKVKMELLFGVKNIIKKSSASVDINQIERRGLCCQRPLPAFVATTGNQWMEYSVIPDFLSAIHDSTYFHLFVSIPPNLFFKTDLLASKQFTATIIKGMKDGQTTSPRSLTDYPKSRTSPWTDFIYTQHVHCDPTFIHAIPQVAEQDTGDVTAPQVIYQLTDKKHIYPRLYESCSRLLVLDKENIFRPGIHLSYVAGIVAHHIEHQTTFKALLASALARIPYDYETNVDISFWGQLLFAVVFFYTWMKWRSVTLNYSSFILTKFRKPGIYAQPFFLSILRVTRSIFQSTSSLSSCLHQLRNSIHWLLLDLKVPSDDLEVGTELLFRLLVPQLSVIPFDFVSVLDGYYDCSMSFSLPVVLSGTTFNRKHAVKYVTATFPDLSPQQVSITSSIDRMRTMSMTLIEMQTIQRSVFRLTALARTPQEQALISPSDQKNNIFMENMIDLLQFLNAEKGTTTPKFIPPVALHCPTPIFFSKLVKETHSLTAALMTLHFSICSCLDTVCLRSPLDFLTSQFRTELFSPKNSFASNRFDALFADSVPIPVYVTFNQSDVIQWFKMKHSLLTQLLSMDDPPPSVMPLSLLLNPSAFLSGFIIEGEQWLSNFSQPLGRAFFRDSHRECNENFVDHDKPTRLPDPRTSPGHLEDQDDSDTILIDIEPRLSCLHMSLVSQDPITLTRRCFVTKEHGLVCLYVTGIMLNGCAWDFELSEFVDIPMNNALGPTQTQTPLVRFSFGVETKDELILPDRYDTRSIYSLNGLAGQYHPPVSPVPLFRFDDSQSQIRLQRDSSALFMVRSVASMYEAELSRESSEKSQNRITMTPGRPNHPSLRSSYRKLFQRRNMSPRYLWPSSQPSTPLSPQKASQPTLHRLQIALPDSWPSTGSAEYNHGAGRHTLNRDRSGGNMASSVDVSVYSSAAKQKVAFRASLQHSDFEGWARKGCYLFLHFNPEYLVSHRHVFGLLSLE</sequence>
<keyword evidence="1" id="KW-0175">Coiled coil</keyword>
<feature type="region of interest" description="Disordered" evidence="2">
    <location>
        <begin position="1301"/>
        <end position="1321"/>
    </location>
</feature>
<feature type="compositionally biased region" description="Low complexity" evidence="2">
    <location>
        <begin position="3077"/>
        <end position="3088"/>
    </location>
</feature>
<evidence type="ECO:0000256" key="1">
    <source>
        <dbReference type="SAM" id="Coils"/>
    </source>
</evidence>
<comment type="caution">
    <text evidence="3">The sequence shown here is derived from an EMBL/GenBank/DDBJ whole genome shotgun (WGS) entry which is preliminary data.</text>
</comment>
<feature type="compositionally biased region" description="Polar residues" evidence="2">
    <location>
        <begin position="856"/>
        <end position="869"/>
    </location>
</feature>
<evidence type="ECO:0000313" key="4">
    <source>
        <dbReference type="Proteomes" id="UP001281761"/>
    </source>
</evidence>
<keyword evidence="4" id="KW-1185">Reference proteome</keyword>
<feature type="region of interest" description="Disordered" evidence="2">
    <location>
        <begin position="3073"/>
        <end position="3093"/>
    </location>
</feature>
<organism evidence="3 4">
    <name type="scientific">Blattamonas nauphoetae</name>
    <dbReference type="NCBI Taxonomy" id="2049346"/>
    <lineage>
        <taxon>Eukaryota</taxon>
        <taxon>Metamonada</taxon>
        <taxon>Preaxostyla</taxon>
        <taxon>Oxymonadida</taxon>
        <taxon>Blattamonas</taxon>
    </lineage>
</organism>
<protein>
    <submittedName>
        <fullName evidence="3">Uncharacterized protein</fullName>
    </submittedName>
</protein>
<feature type="compositionally biased region" description="Basic and acidic residues" evidence="2">
    <location>
        <begin position="3033"/>
        <end position="3042"/>
    </location>
</feature>
<dbReference type="EMBL" id="JARBJD010000009">
    <property type="protein sequence ID" value="KAK2962831.1"/>
    <property type="molecule type" value="Genomic_DNA"/>
</dbReference>
<feature type="region of interest" description="Disordered" evidence="2">
    <location>
        <begin position="856"/>
        <end position="882"/>
    </location>
</feature>
<feature type="region of interest" description="Disordered" evidence="2">
    <location>
        <begin position="3033"/>
        <end position="3058"/>
    </location>
</feature>
<accession>A0ABQ9YGE8</accession>
<evidence type="ECO:0000313" key="3">
    <source>
        <dbReference type="EMBL" id="KAK2962831.1"/>
    </source>
</evidence>
<reference evidence="3 4" key="1">
    <citation type="journal article" date="2022" name="bioRxiv">
        <title>Genomics of Preaxostyla Flagellates Illuminates Evolutionary Transitions and the Path Towards Mitochondrial Loss.</title>
        <authorList>
            <person name="Novak L.V.F."/>
            <person name="Treitli S.C."/>
            <person name="Pyrih J."/>
            <person name="Halakuc P."/>
            <person name="Pipaliya S.V."/>
            <person name="Vacek V."/>
            <person name="Brzon O."/>
            <person name="Soukal P."/>
            <person name="Eme L."/>
            <person name="Dacks J.B."/>
            <person name="Karnkowska A."/>
            <person name="Elias M."/>
            <person name="Hampl V."/>
        </authorList>
    </citation>
    <scope>NUCLEOTIDE SEQUENCE [LARGE SCALE GENOMIC DNA]</scope>
    <source>
        <strain evidence="3">NAU3</strain>
        <tissue evidence="3">Gut</tissue>
    </source>
</reference>
<feature type="coiled-coil region" evidence="1">
    <location>
        <begin position="1046"/>
        <end position="1080"/>
    </location>
</feature>
<name>A0ABQ9YGE8_9EUKA</name>
<gene>
    <name evidence="3" type="ORF">BLNAU_2266</name>
</gene>
<evidence type="ECO:0000256" key="2">
    <source>
        <dbReference type="SAM" id="MobiDB-lite"/>
    </source>
</evidence>
<proteinExistence type="predicted"/>